<dbReference type="EMBL" id="JAHHQF010000061">
    <property type="protein sequence ID" value="MBT9282579.1"/>
    <property type="molecule type" value="Genomic_DNA"/>
</dbReference>
<dbReference type="InterPro" id="IPR024775">
    <property type="entry name" value="DinB-like"/>
</dbReference>
<dbReference type="Proteomes" id="UP000748108">
    <property type="component" value="Unassembled WGS sequence"/>
</dbReference>
<protein>
    <submittedName>
        <fullName evidence="2">DinB family protein</fullName>
    </submittedName>
</protein>
<dbReference type="Pfam" id="PF12867">
    <property type="entry name" value="DinB_2"/>
    <property type="match status" value="1"/>
</dbReference>
<evidence type="ECO:0000313" key="2">
    <source>
        <dbReference type="EMBL" id="MBT9282579.1"/>
    </source>
</evidence>
<gene>
    <name evidence="2" type="ORF">KM312_08005</name>
</gene>
<name>A0A947GBY4_HYDSH</name>
<reference evidence="2" key="1">
    <citation type="journal article" date="2021" name="Microbiology">
        <title>Metagenomic Analysis of the Microbial Community in the Underground Coal Fire Area (Kemerovo Region, Russia) Revealed Predominance of Thermophilic Members of the Phyla Deinococcus-thermus, Aquificae, and Firmicutes.</title>
        <authorList>
            <person name="Kadnikov V."/>
            <person name="Mardanov A.V."/>
            <person name="Beletsky A.V."/>
            <person name="Karnachuk O.V."/>
            <person name="Ravin N.V."/>
        </authorList>
    </citation>
    <scope>NUCLEOTIDE SEQUENCE</scope>
    <source>
        <strain evidence="2">RBS10-49</strain>
    </source>
</reference>
<dbReference type="SUPFAM" id="SSF109854">
    <property type="entry name" value="DinB/YfiT-like putative metalloenzymes"/>
    <property type="match status" value="1"/>
</dbReference>
<accession>A0A947GBY4</accession>
<dbReference type="Gene3D" id="1.20.120.450">
    <property type="entry name" value="dinb family like domain"/>
    <property type="match status" value="1"/>
</dbReference>
<evidence type="ECO:0000259" key="1">
    <source>
        <dbReference type="Pfam" id="PF12867"/>
    </source>
</evidence>
<proteinExistence type="predicted"/>
<evidence type="ECO:0000313" key="3">
    <source>
        <dbReference type="Proteomes" id="UP000748108"/>
    </source>
</evidence>
<organism evidence="2 3">
    <name type="scientific">Hydrogenibacillus schlegelii</name>
    <name type="common">Bacillus schlegelii</name>
    <dbReference type="NCBI Taxonomy" id="1484"/>
    <lineage>
        <taxon>Bacteria</taxon>
        <taxon>Bacillati</taxon>
        <taxon>Bacillota</taxon>
        <taxon>Bacilli</taxon>
        <taxon>Bacillales</taxon>
        <taxon>Bacillales Family X. Incertae Sedis</taxon>
        <taxon>Hydrogenibacillus</taxon>
    </lineage>
</organism>
<comment type="caution">
    <text evidence="2">The sequence shown here is derived from an EMBL/GenBank/DDBJ whole genome shotgun (WGS) entry which is preliminary data.</text>
</comment>
<dbReference type="AlphaFoldDB" id="A0A947GBY4"/>
<dbReference type="InterPro" id="IPR034660">
    <property type="entry name" value="DinB/YfiT-like"/>
</dbReference>
<sequence length="170" mass="19378">MGIETLPFYVSNEPFASPEVPASWKGEQVAKRWLMHREAVIALAEKLPEHTAHWRPWANGFTTLQLLHHIAWATDFFLSAIEGRERHNVEMPSSVQEAVRMLADLKERQAASIAGYTEDILGKVVEISVLGVKEPAVDILHRMIYHEAHHKGQLWVYARMMGIEPPFYVA</sequence>
<feature type="domain" description="DinB-like" evidence="1">
    <location>
        <begin position="36"/>
        <end position="154"/>
    </location>
</feature>